<sequence>MYKYIEIKNKALAIIFGMIDFHDPLALKCLYTLLLVRSLLEYTPSICDENNAGHTGKINKRYTLATIIYIGSSNDPINILMYLGNTETYLYLYKYIVNWKLSPTFTRLRLCVFRVLVYARCMRLFLSIEFSEHILIYSTDKKDRFHLAGNSRAAAAAAATRYNAKFLCESMRRFSIPNFKFVQCVVFELQRSVTNYKYKLWSKSLNKKKCIKLLFRFNLINQVLDLEL</sequence>
<dbReference type="Proteomes" id="UP000478052">
    <property type="component" value="Unassembled WGS sequence"/>
</dbReference>
<protein>
    <submittedName>
        <fullName evidence="1">Uncharacterized protein</fullName>
    </submittedName>
</protein>
<organism evidence="1 2">
    <name type="scientific">Aphis craccivora</name>
    <name type="common">Cowpea aphid</name>
    <dbReference type="NCBI Taxonomy" id="307492"/>
    <lineage>
        <taxon>Eukaryota</taxon>
        <taxon>Metazoa</taxon>
        <taxon>Ecdysozoa</taxon>
        <taxon>Arthropoda</taxon>
        <taxon>Hexapoda</taxon>
        <taxon>Insecta</taxon>
        <taxon>Pterygota</taxon>
        <taxon>Neoptera</taxon>
        <taxon>Paraneoptera</taxon>
        <taxon>Hemiptera</taxon>
        <taxon>Sternorrhyncha</taxon>
        <taxon>Aphidomorpha</taxon>
        <taxon>Aphidoidea</taxon>
        <taxon>Aphididae</taxon>
        <taxon>Aphidini</taxon>
        <taxon>Aphis</taxon>
        <taxon>Aphis</taxon>
    </lineage>
</organism>
<dbReference type="EMBL" id="VUJU01003734">
    <property type="protein sequence ID" value="KAF0756882.1"/>
    <property type="molecule type" value="Genomic_DNA"/>
</dbReference>
<comment type="caution">
    <text evidence="1">The sequence shown here is derived from an EMBL/GenBank/DDBJ whole genome shotgun (WGS) entry which is preliminary data.</text>
</comment>
<dbReference type="AlphaFoldDB" id="A0A6G0YJF8"/>
<keyword evidence="2" id="KW-1185">Reference proteome</keyword>
<reference evidence="1 2" key="1">
    <citation type="submission" date="2019-08" db="EMBL/GenBank/DDBJ databases">
        <title>Whole genome of Aphis craccivora.</title>
        <authorList>
            <person name="Voronova N.V."/>
            <person name="Shulinski R.S."/>
            <person name="Bandarenka Y.V."/>
            <person name="Zhorov D.G."/>
            <person name="Warner D."/>
        </authorList>
    </citation>
    <scope>NUCLEOTIDE SEQUENCE [LARGE SCALE GENOMIC DNA]</scope>
    <source>
        <strain evidence="1">180601</strain>
        <tissue evidence="1">Whole Body</tissue>
    </source>
</reference>
<name>A0A6G0YJF8_APHCR</name>
<accession>A0A6G0YJF8</accession>
<evidence type="ECO:0000313" key="1">
    <source>
        <dbReference type="EMBL" id="KAF0756882.1"/>
    </source>
</evidence>
<gene>
    <name evidence="1" type="ORF">FWK35_00025726</name>
</gene>
<evidence type="ECO:0000313" key="2">
    <source>
        <dbReference type="Proteomes" id="UP000478052"/>
    </source>
</evidence>
<proteinExistence type="predicted"/>